<feature type="region of interest" description="Disordered" evidence="14">
    <location>
        <begin position="560"/>
        <end position="589"/>
    </location>
</feature>
<dbReference type="Gene3D" id="3.40.1380.20">
    <property type="entry name" value="Pyruvate kinase, C-terminal domain"/>
    <property type="match status" value="1"/>
</dbReference>
<feature type="domain" description="Pyruvate kinase barrel" evidence="15">
    <location>
        <begin position="37"/>
        <end position="396"/>
    </location>
</feature>
<comment type="similarity">
    <text evidence="3">Belongs to the pyruvate kinase family.</text>
</comment>
<feature type="compositionally biased region" description="Basic residues" evidence="14">
    <location>
        <begin position="725"/>
        <end position="735"/>
    </location>
</feature>
<sequence length="1592" mass="170981">MAPTRLSRGCARTHVIAGSDMRKVLEPTSKAEGWVNSKVVATLGPSSHDVDVLETMLRAGMSVARIDLTWGPLDYHMRTLHNLQEAMERSHKLCAVMVDTLGREVMIRRPFSQDSNGWPVHHDCFTILKDEEVKLVTTKTSRALNGVQDGKGPGAQMRTATVTYEGLPSIVQPDDIVYVGRYLAGGAIEEGSLWLKVVSVKDGEVLCRAQNTAELCGLLTVFLVERRDVGVSDAKCDLPVFTKYDCDCLACLASEFEIDFVCTSYTRSGEDVHAACAFLGSIGMNETQIVAKLETRQALINFESILESASAIIVSRGVLGLDVAPEKMALVQKALVAGCNMVGKPVIITRVLDNMSDKPRPTRAEATDVANIILDGADGVLLGAETLRGNFPSEAIAMAEGICRQAEGVFDHRHHYDFLMESAINAMNAAAPPRTDSPERHGAYMWQLDQMVEEGLHKPPPLPPAPSMPNGREDSLHQVSPSKLQEVLSYMAHPSYSSTDEHLMKQQHTQQKTAHERHEEQHEQQAKTPQYQEEQRQQKELEEPQIETVMARGEAELRGVANLQSQQAQQQQQQQQLQHPDKQTTDQPAANGLHEEQKPVSLHLQVRSEEAQQVSVQLSENGVADLGPSQGLVLGEAANGAKDQPQLGGKGTGPASDKGGYGVQEEDGPMGQMTQGEPQQELDLRQQVPSERESPDIWPAGPLPEGPVLPAASEPPSPLFASTPRARHSPVRQRTKGSGTASPDRDKTKRSPSVSADLDSTLQAMITASGGKAPVGRTPSGRQPRALSTSETPSPASGVATEDSEQVESLAGSVRQTDVVPGATSEMPSAKAELEAAYHNLGGTFAMSSLPYMSKLESITSSAVRAAEKSRASLILVFTHTSRAAQLVAKYRPPMPILTLVVPRLMSNGLKWRLEGKSHARQCLLTRGLLPMLSAPGPSGDQVLEEAVITAARWGLVAPHQHVVIVERVHEHFAVKIVAVDELGLGIKKPGGHLLSPRRPGMGGAMSPAPLSRALVVSTPQGTGRPSTSPQDNFLMANLLRGGFNGGVMSPIRTPGRSQASNSGPNSLGWLNRCPHVLHPSSSDASGEKAAAAAAAAQELLSTSQWGRHHTPPKKQPPKELPRGQEAPAAAGGLDGPEVSNGTPKTPTLMPSQKEPFGSYTDLNKRLPAGPELPFAIEEPPILGDRVTSDAVTASSLGNFFDGNAQPVSPGNILLAGAAPGNLLVRDEKLEAGVAEQAEGLGLTFSDDTAAAPLHHGHPSLNDLLKLQAETTQEQDDQEGGMGTRNVSAEIDAHSPERHPGTPIMFDSGELPPAEQVSVQPGMPMHEQQHEQKQGLKREQGKALATQPSAVTATPFNIIPDPSAPGSPEPGTPESEERSSGSAFTDLAQALKKYEASFSPRQKEPAAVPIEPIGTSPVVGMGYQQQMGGTSDEGSPPRDEGAFDVQRSAGQPKWKESDAPSAAQESVPQRQYTDNFYLEPNAELDDQAESRRYFEIPPAYPIGDAEEGKEEEQYFTQDPYADTFDNEKVRAEESRAVRSEQAPPDESQPGLLIENMQLVENLEEDPRVAAPGVGSPGHQRSAPSTPRLRNAI</sequence>
<feature type="compositionally biased region" description="Basic and acidic residues" evidence="14">
    <location>
        <begin position="533"/>
        <end position="542"/>
    </location>
</feature>
<feature type="compositionally biased region" description="Low complexity" evidence="14">
    <location>
        <begin position="564"/>
        <end position="578"/>
    </location>
</feature>
<dbReference type="InterPro" id="IPR015795">
    <property type="entry name" value="Pyrv_Knase_C"/>
</dbReference>
<dbReference type="PANTHER" id="PTHR11817">
    <property type="entry name" value="PYRUVATE KINASE"/>
    <property type="match status" value="1"/>
</dbReference>
<evidence type="ECO:0000256" key="13">
    <source>
        <dbReference type="ARBA" id="ARBA00048152"/>
    </source>
</evidence>
<dbReference type="InterPro" id="IPR036918">
    <property type="entry name" value="Pyrv_Knase_C_sf"/>
</dbReference>
<feature type="compositionally biased region" description="Pro residues" evidence="14">
    <location>
        <begin position="458"/>
        <end position="467"/>
    </location>
</feature>
<dbReference type="EMBL" id="MU069879">
    <property type="protein sequence ID" value="KAF5832363.1"/>
    <property type="molecule type" value="Genomic_DNA"/>
</dbReference>
<comment type="cofactor">
    <cofactor evidence="1">
        <name>K(+)</name>
        <dbReference type="ChEBI" id="CHEBI:29103"/>
    </cofactor>
</comment>
<feature type="compositionally biased region" description="Polar residues" evidence="14">
    <location>
        <begin position="1140"/>
        <end position="1151"/>
    </location>
</feature>
<evidence type="ECO:0000259" key="15">
    <source>
        <dbReference type="Pfam" id="PF00224"/>
    </source>
</evidence>
<comment type="pathway">
    <text evidence="2">Carbohydrate degradation; glycolysis; pyruvate from D-glyceraldehyde 3-phosphate: step 5/5.</text>
</comment>
<evidence type="ECO:0000256" key="10">
    <source>
        <dbReference type="ARBA" id="ARBA00022842"/>
    </source>
</evidence>
<dbReference type="InterPro" id="IPR001697">
    <property type="entry name" value="Pyr_Knase"/>
</dbReference>
<dbReference type="GO" id="GO:0016301">
    <property type="term" value="F:kinase activity"/>
    <property type="evidence" value="ECO:0007669"/>
    <property type="project" value="UniProtKB-KW"/>
</dbReference>
<evidence type="ECO:0000256" key="3">
    <source>
        <dbReference type="ARBA" id="ARBA00008663"/>
    </source>
</evidence>
<feature type="domain" description="Pyruvate kinase C-terminal" evidence="16">
    <location>
        <begin position="857"/>
        <end position="971"/>
    </location>
</feature>
<feature type="compositionally biased region" description="Basic and acidic residues" evidence="14">
    <location>
        <begin position="1327"/>
        <end position="1341"/>
    </location>
</feature>
<evidence type="ECO:0000259" key="16">
    <source>
        <dbReference type="Pfam" id="PF02887"/>
    </source>
</evidence>
<protein>
    <recommendedName>
        <fullName evidence="4">pyruvate kinase</fullName>
        <ecNumber evidence="4">2.7.1.40</ecNumber>
    </recommendedName>
</protein>
<feature type="compositionally biased region" description="Pro residues" evidence="14">
    <location>
        <begin position="1362"/>
        <end position="1371"/>
    </location>
</feature>
<dbReference type="InterPro" id="IPR015793">
    <property type="entry name" value="Pyrv_Knase_brl"/>
</dbReference>
<keyword evidence="6" id="KW-0479">Metal-binding</keyword>
<keyword evidence="18" id="KW-1185">Reference proteome</keyword>
<proteinExistence type="inferred from homology"/>
<organism evidence="17 18">
    <name type="scientific">Dunaliella salina</name>
    <name type="common">Green alga</name>
    <name type="synonym">Protococcus salinus</name>
    <dbReference type="NCBI Taxonomy" id="3046"/>
    <lineage>
        <taxon>Eukaryota</taxon>
        <taxon>Viridiplantae</taxon>
        <taxon>Chlorophyta</taxon>
        <taxon>core chlorophytes</taxon>
        <taxon>Chlorophyceae</taxon>
        <taxon>CS clade</taxon>
        <taxon>Chlamydomonadales</taxon>
        <taxon>Dunaliellaceae</taxon>
        <taxon>Dunaliella</taxon>
    </lineage>
</organism>
<evidence type="ECO:0000256" key="9">
    <source>
        <dbReference type="ARBA" id="ARBA00022840"/>
    </source>
</evidence>
<feature type="compositionally biased region" description="Basic and acidic residues" evidence="14">
    <location>
        <begin position="513"/>
        <end position="525"/>
    </location>
</feature>
<keyword evidence="5" id="KW-0808">Transferase</keyword>
<feature type="compositionally biased region" description="Polar residues" evidence="14">
    <location>
        <begin position="751"/>
        <end position="766"/>
    </location>
</feature>
<feature type="compositionally biased region" description="Low complexity" evidence="14">
    <location>
        <begin position="1420"/>
        <end position="1429"/>
    </location>
</feature>
<keyword evidence="11" id="KW-0324">Glycolysis</keyword>
<feature type="region of interest" description="Disordered" evidence="14">
    <location>
        <begin position="1047"/>
        <end position="1161"/>
    </location>
</feature>
<dbReference type="SUPFAM" id="SSF52935">
    <property type="entry name" value="PK C-terminal domain-like"/>
    <property type="match status" value="1"/>
</dbReference>
<keyword evidence="8 17" id="KW-0418">Kinase</keyword>
<evidence type="ECO:0000256" key="7">
    <source>
        <dbReference type="ARBA" id="ARBA00022741"/>
    </source>
</evidence>
<evidence type="ECO:0000256" key="14">
    <source>
        <dbReference type="SAM" id="MobiDB-lite"/>
    </source>
</evidence>
<evidence type="ECO:0000256" key="2">
    <source>
        <dbReference type="ARBA" id="ARBA00004997"/>
    </source>
</evidence>
<dbReference type="Gene3D" id="3.20.20.60">
    <property type="entry name" value="Phosphoenolpyruvate-binding domains"/>
    <property type="match status" value="1"/>
</dbReference>
<name>A0ABQ7GCU0_DUNSA</name>
<evidence type="ECO:0000256" key="12">
    <source>
        <dbReference type="ARBA" id="ARBA00023317"/>
    </source>
</evidence>
<feature type="region of interest" description="Disordered" evidence="14">
    <location>
        <begin position="455"/>
        <end position="480"/>
    </location>
</feature>
<dbReference type="EC" id="2.7.1.40" evidence="4"/>
<comment type="caution">
    <text evidence="17">The sequence shown here is derived from an EMBL/GenBank/DDBJ whole genome shotgun (WGS) entry which is preliminary data.</text>
</comment>
<dbReference type="Pfam" id="PF02887">
    <property type="entry name" value="PK_C"/>
    <property type="match status" value="1"/>
</dbReference>
<evidence type="ECO:0000256" key="8">
    <source>
        <dbReference type="ARBA" id="ARBA00022777"/>
    </source>
</evidence>
<evidence type="ECO:0000256" key="4">
    <source>
        <dbReference type="ARBA" id="ARBA00012142"/>
    </source>
</evidence>
<dbReference type="InterPro" id="IPR015806">
    <property type="entry name" value="Pyrv_Knase_insert_dom_sf"/>
</dbReference>
<feature type="compositionally biased region" description="Polar residues" evidence="14">
    <location>
        <begin position="1056"/>
        <end position="1066"/>
    </location>
</feature>
<gene>
    <name evidence="17" type="ORF">DUNSADRAFT_11772</name>
</gene>
<dbReference type="Gene3D" id="2.40.33.10">
    <property type="entry name" value="PK beta-barrel domain-like"/>
    <property type="match status" value="1"/>
</dbReference>
<comment type="catalytic activity">
    <reaction evidence="13">
        <text>pyruvate + ATP = phosphoenolpyruvate + ADP + H(+)</text>
        <dbReference type="Rhea" id="RHEA:18157"/>
        <dbReference type="ChEBI" id="CHEBI:15361"/>
        <dbReference type="ChEBI" id="CHEBI:15378"/>
        <dbReference type="ChEBI" id="CHEBI:30616"/>
        <dbReference type="ChEBI" id="CHEBI:58702"/>
        <dbReference type="ChEBI" id="CHEBI:456216"/>
        <dbReference type="EC" id="2.7.1.40"/>
    </reaction>
</comment>
<feature type="compositionally biased region" description="Basic and acidic residues" evidence="14">
    <location>
        <begin position="1525"/>
        <end position="1538"/>
    </location>
</feature>
<feature type="compositionally biased region" description="Pro residues" evidence="14">
    <location>
        <begin position="701"/>
        <end position="718"/>
    </location>
</feature>
<feature type="region of interest" description="Disordered" evidence="14">
    <location>
        <begin position="500"/>
        <end position="545"/>
    </location>
</feature>
<dbReference type="InterPro" id="IPR015813">
    <property type="entry name" value="Pyrv/PenolPyrv_kinase-like_dom"/>
</dbReference>
<keyword evidence="7" id="KW-0547">Nucleotide-binding</keyword>
<dbReference type="SUPFAM" id="SSF51621">
    <property type="entry name" value="Phosphoenolpyruvate/pyruvate domain"/>
    <property type="match status" value="1"/>
</dbReference>
<evidence type="ECO:0000256" key="1">
    <source>
        <dbReference type="ARBA" id="ARBA00001958"/>
    </source>
</evidence>
<dbReference type="GO" id="GO:0000428">
    <property type="term" value="C:DNA-directed RNA polymerase complex"/>
    <property type="evidence" value="ECO:0007669"/>
    <property type="project" value="UniProtKB-KW"/>
</dbReference>
<feature type="region of interest" description="Disordered" evidence="14">
    <location>
        <begin position="1293"/>
        <end position="1592"/>
    </location>
</feature>
<feature type="compositionally biased region" description="Polar residues" evidence="14">
    <location>
        <begin position="786"/>
        <end position="795"/>
    </location>
</feature>
<dbReference type="InterPro" id="IPR040442">
    <property type="entry name" value="Pyrv_kinase-like_dom_sf"/>
</dbReference>
<feature type="compositionally biased region" description="Polar residues" evidence="14">
    <location>
        <begin position="1463"/>
        <end position="1474"/>
    </location>
</feature>
<evidence type="ECO:0000313" key="18">
    <source>
        <dbReference type="Proteomes" id="UP000815325"/>
    </source>
</evidence>
<dbReference type="Pfam" id="PF00224">
    <property type="entry name" value="PK"/>
    <property type="match status" value="1"/>
</dbReference>
<feature type="region of interest" description="Disordered" evidence="14">
    <location>
        <begin position="622"/>
        <end position="805"/>
    </location>
</feature>
<keyword evidence="12 17" id="KW-0670">Pyruvate</keyword>
<accession>A0ABQ7GCU0</accession>
<keyword evidence="9" id="KW-0067">ATP-binding</keyword>
<feature type="compositionally biased region" description="Polar residues" evidence="14">
    <location>
        <begin position="1346"/>
        <end position="1355"/>
    </location>
</feature>
<evidence type="ECO:0000313" key="17">
    <source>
        <dbReference type="EMBL" id="KAF5832363.1"/>
    </source>
</evidence>
<dbReference type="Proteomes" id="UP000815325">
    <property type="component" value="Unassembled WGS sequence"/>
</dbReference>
<evidence type="ECO:0000256" key="5">
    <source>
        <dbReference type="ARBA" id="ARBA00022679"/>
    </source>
</evidence>
<keyword evidence="10" id="KW-0460">Magnesium</keyword>
<evidence type="ECO:0000256" key="6">
    <source>
        <dbReference type="ARBA" id="ARBA00022723"/>
    </source>
</evidence>
<evidence type="ECO:0000256" key="11">
    <source>
        <dbReference type="ARBA" id="ARBA00023152"/>
    </source>
</evidence>
<reference evidence="17" key="1">
    <citation type="submission" date="2017-08" db="EMBL/GenBank/DDBJ databases">
        <authorList>
            <person name="Polle J.E."/>
            <person name="Barry K."/>
            <person name="Cushman J."/>
            <person name="Schmutz J."/>
            <person name="Tran D."/>
            <person name="Hathwaick L.T."/>
            <person name="Yim W.C."/>
            <person name="Jenkins J."/>
            <person name="Mckie-Krisberg Z.M."/>
            <person name="Prochnik S."/>
            <person name="Lindquist E."/>
            <person name="Dockter R.B."/>
            <person name="Adam C."/>
            <person name="Molina H."/>
            <person name="Bunkerborg J."/>
            <person name="Jin E."/>
            <person name="Buchheim M."/>
            <person name="Magnuson J."/>
        </authorList>
    </citation>
    <scope>NUCLEOTIDE SEQUENCE</scope>
    <source>
        <strain evidence="17">CCAP 19/18</strain>
    </source>
</reference>